<evidence type="ECO:0000313" key="2">
    <source>
        <dbReference type="EMBL" id="SFB88042.1"/>
    </source>
</evidence>
<dbReference type="Proteomes" id="UP000182192">
    <property type="component" value="Unassembled WGS sequence"/>
</dbReference>
<feature type="signal peptide" evidence="1">
    <location>
        <begin position="1"/>
        <end position="20"/>
    </location>
</feature>
<proteinExistence type="predicted"/>
<evidence type="ECO:0000313" key="3">
    <source>
        <dbReference type="Proteomes" id="UP000182192"/>
    </source>
</evidence>
<reference evidence="2 3" key="1">
    <citation type="submission" date="2016-10" db="EMBL/GenBank/DDBJ databases">
        <authorList>
            <person name="de Groot N.N."/>
        </authorList>
    </citation>
    <scope>NUCLEOTIDE SEQUENCE [LARGE SCALE GENOMIC DNA]</scope>
    <source>
        <strain evidence="2 3">AR67</strain>
    </source>
</reference>
<dbReference type="Pfam" id="PF13306">
    <property type="entry name" value="LRR_5"/>
    <property type="match status" value="2"/>
</dbReference>
<dbReference type="Gene3D" id="2.60.40.10">
    <property type="entry name" value="Immunoglobulins"/>
    <property type="match status" value="1"/>
</dbReference>
<dbReference type="EMBL" id="FOKQ01000004">
    <property type="protein sequence ID" value="SFB88042.1"/>
    <property type="molecule type" value="Genomic_DNA"/>
</dbReference>
<dbReference type="RefSeq" id="WP_074960129.1">
    <property type="nucleotide sequence ID" value="NZ_FOKQ01000004.1"/>
</dbReference>
<accession>A0A1I1EN10</accession>
<dbReference type="PANTHER" id="PTHR45661:SF3">
    <property type="entry name" value="IG-LIKE DOMAIN-CONTAINING PROTEIN"/>
    <property type="match status" value="1"/>
</dbReference>
<name>A0A1I1EN10_RUMAL</name>
<evidence type="ECO:0000256" key="1">
    <source>
        <dbReference type="SAM" id="SignalP"/>
    </source>
</evidence>
<dbReference type="OrthoDB" id="1819527at2"/>
<dbReference type="AlphaFoldDB" id="A0A1I1EN10"/>
<dbReference type="InterPro" id="IPR013783">
    <property type="entry name" value="Ig-like_fold"/>
</dbReference>
<feature type="chain" id="PRO_5039588534" evidence="1">
    <location>
        <begin position="21"/>
        <end position="514"/>
    </location>
</feature>
<dbReference type="SUPFAM" id="SSF52058">
    <property type="entry name" value="L domain-like"/>
    <property type="match status" value="1"/>
</dbReference>
<dbReference type="PANTHER" id="PTHR45661">
    <property type="entry name" value="SURFACE ANTIGEN"/>
    <property type="match status" value="1"/>
</dbReference>
<dbReference type="InterPro" id="IPR053139">
    <property type="entry name" value="Surface_bspA-like"/>
</dbReference>
<keyword evidence="1" id="KW-0732">Signal</keyword>
<dbReference type="Gene3D" id="3.80.10.10">
    <property type="entry name" value="Ribonuclease Inhibitor"/>
    <property type="match status" value="2"/>
</dbReference>
<dbReference type="InterPro" id="IPR032675">
    <property type="entry name" value="LRR_dom_sf"/>
</dbReference>
<protein>
    <submittedName>
        <fullName evidence="2">Leucine rich repeat-containing protein</fullName>
    </submittedName>
</protein>
<dbReference type="InterPro" id="IPR026906">
    <property type="entry name" value="LRR_5"/>
</dbReference>
<organism evidence="2 3">
    <name type="scientific">Ruminococcus albus</name>
    <dbReference type="NCBI Taxonomy" id="1264"/>
    <lineage>
        <taxon>Bacteria</taxon>
        <taxon>Bacillati</taxon>
        <taxon>Bacillota</taxon>
        <taxon>Clostridia</taxon>
        <taxon>Eubacteriales</taxon>
        <taxon>Oscillospiraceae</taxon>
        <taxon>Ruminococcus</taxon>
    </lineage>
</organism>
<sequence length="514" mass="56857">MNNKKIVAGLLALTFVLGGAALPNKVVSNNAVILASAEEETEVLTFGDFEYTLLEDGTVEIARYIGSDTEVEIPGEINGAAVTSIGERAFYAMSRFNNEDYVVIDYYEKLSYETESEKYKNIKNITSVVIPGSVTEIKESAFEGCISLESITLPQKLKYIGKSAFFDCENIKSIVIPDSVKEIGFWAFSYCLSLESITLPKDLKCIDEHVFAGCETLKNIVIPDGVEKIELAAFADCCNIESIVIPDSVKTIGRYAFYDCDSIESLVIPDSVEIIENGAFEHCSNLRDVTLPKGLKKIDAFVFAHCDSLKGITFPEGVEEIGERAFVYSLGLENFVIPDSVKTIGEFAFSNCHNLKSITIPASVTDIGDWAFVNSESRVIYSMSMYKPSKDLVINCCKDSAAHKYALKNGNNFNVIDAEDSKTKYPKLINEEYNAKYRQFRLNWTAVEGAEEYGIAVKLAGKWKVQAYTDADTTTYTSPKLTSGQSYQAVICAKVNGKWDTSVLNNRAFPLVVR</sequence>
<gene>
    <name evidence="2" type="ORF">SAMN02910406_00739</name>
</gene>